<dbReference type="CDD" id="cd00093">
    <property type="entry name" value="HTH_XRE"/>
    <property type="match status" value="1"/>
</dbReference>
<comment type="caution">
    <text evidence="2">The sequence shown here is derived from an EMBL/GenBank/DDBJ whole genome shotgun (WGS) entry which is preliminary data.</text>
</comment>
<dbReference type="InterPro" id="IPR010982">
    <property type="entry name" value="Lambda_DNA-bd_dom_sf"/>
</dbReference>
<dbReference type="Proteomes" id="UP000587462">
    <property type="component" value="Unassembled WGS sequence"/>
</dbReference>
<organism evidence="2 3">
    <name type="scientific">Streptomyces morookaense</name>
    <name type="common">Streptoverticillium morookaense</name>
    <dbReference type="NCBI Taxonomy" id="1970"/>
    <lineage>
        <taxon>Bacteria</taxon>
        <taxon>Bacillati</taxon>
        <taxon>Actinomycetota</taxon>
        <taxon>Actinomycetes</taxon>
        <taxon>Kitasatosporales</taxon>
        <taxon>Streptomycetaceae</taxon>
        <taxon>Streptomyces</taxon>
    </lineage>
</organism>
<protein>
    <submittedName>
        <fullName evidence="2">Helix-turn-helix domain-containing protein</fullName>
    </submittedName>
</protein>
<dbReference type="Gene3D" id="1.10.260.40">
    <property type="entry name" value="lambda repressor-like DNA-binding domains"/>
    <property type="match status" value="1"/>
</dbReference>
<evidence type="ECO:0000313" key="2">
    <source>
        <dbReference type="EMBL" id="NVK76355.1"/>
    </source>
</evidence>
<name>A0A7Y7AZQ2_STRMO</name>
<dbReference type="EMBL" id="JABBXF010000002">
    <property type="protein sequence ID" value="NVK76355.1"/>
    <property type="molecule type" value="Genomic_DNA"/>
</dbReference>
<dbReference type="InterPro" id="IPR001387">
    <property type="entry name" value="Cro/C1-type_HTH"/>
</dbReference>
<dbReference type="PROSITE" id="PS50943">
    <property type="entry name" value="HTH_CROC1"/>
    <property type="match status" value="1"/>
</dbReference>
<keyword evidence="3" id="KW-1185">Reference proteome</keyword>
<dbReference type="Pfam" id="PF19054">
    <property type="entry name" value="DUF5753"/>
    <property type="match status" value="1"/>
</dbReference>
<evidence type="ECO:0000259" key="1">
    <source>
        <dbReference type="PROSITE" id="PS50943"/>
    </source>
</evidence>
<evidence type="ECO:0000313" key="3">
    <source>
        <dbReference type="Proteomes" id="UP000587462"/>
    </source>
</evidence>
<gene>
    <name evidence="2" type="ORF">HG542_01615</name>
</gene>
<reference evidence="2 3" key="1">
    <citation type="submission" date="2020-04" db="EMBL/GenBank/DDBJ databases">
        <title>Draft Genome Sequence of Streptomyces morookaense DSM 40503, an 8-azaguanine-producing strain.</title>
        <authorList>
            <person name="Qi J."/>
            <person name="Gao J.-M."/>
        </authorList>
    </citation>
    <scope>NUCLEOTIDE SEQUENCE [LARGE SCALE GENOMIC DNA]</scope>
    <source>
        <strain evidence="2 3">DSM 40503</strain>
    </source>
</reference>
<proteinExistence type="predicted"/>
<dbReference type="GO" id="GO:0003677">
    <property type="term" value="F:DNA binding"/>
    <property type="evidence" value="ECO:0007669"/>
    <property type="project" value="InterPro"/>
</dbReference>
<dbReference type="SUPFAM" id="SSF47413">
    <property type="entry name" value="lambda repressor-like DNA-binding domains"/>
    <property type="match status" value="1"/>
</dbReference>
<dbReference type="AlphaFoldDB" id="A0A7Y7AZQ2"/>
<dbReference type="Pfam" id="PF13560">
    <property type="entry name" value="HTH_31"/>
    <property type="match status" value="1"/>
</dbReference>
<dbReference type="SMART" id="SM00530">
    <property type="entry name" value="HTH_XRE"/>
    <property type="match status" value="1"/>
</dbReference>
<dbReference type="InterPro" id="IPR043917">
    <property type="entry name" value="DUF5753"/>
</dbReference>
<feature type="domain" description="HTH cro/C1-type" evidence="1">
    <location>
        <begin position="18"/>
        <end position="72"/>
    </location>
</feature>
<accession>A0A7Y7AZQ2</accession>
<dbReference type="RefSeq" id="WP_171078141.1">
    <property type="nucleotide sequence ID" value="NZ_BNBU01000007.1"/>
</dbReference>
<sequence>MGGKPPPTIRQRRLGAELRRLREAAGMSGEDAAAALECGQAKISRIETGANGIRPFELRGLLKVYGVTDRELVESLVEMAKEGRRQGWWNQYAKTFPGIVDLAHLESTAVRIRTWQTVLVPGLLQVPGYMRALFRRGRRAYTEAQVEQCVEARTARQQIFEKADPPEYRAVLYEAVLRSCVGGETVMRRQLEHIAGLAESGRVSVRVVPFGSGAHGGLDGSFVLYGAACPGMDVVLMDGLAGTTHLDQDEEVQRYRGVFDGLTTLALDPARSLEMIRQHAVRP</sequence>